<proteinExistence type="predicted"/>
<dbReference type="EMBL" id="QGGG01000020">
    <property type="protein sequence ID" value="PWJ75766.1"/>
    <property type="molecule type" value="Genomic_DNA"/>
</dbReference>
<gene>
    <name evidence="1" type="ORF">C7441_12024</name>
</gene>
<dbReference type="RefSeq" id="WP_109614545.1">
    <property type="nucleotide sequence ID" value="NZ_QGGG01000020.1"/>
</dbReference>
<dbReference type="OrthoDB" id="9814981at2"/>
<accession>A0A316BRR7</accession>
<keyword evidence="2" id="KW-1185">Reference proteome</keyword>
<dbReference type="AlphaFoldDB" id="A0A316BRR7"/>
<organism evidence="1 2">
    <name type="scientific">Pseudaminobacter salicylatoxidans</name>
    <dbReference type="NCBI Taxonomy" id="93369"/>
    <lineage>
        <taxon>Bacteria</taxon>
        <taxon>Pseudomonadati</taxon>
        <taxon>Pseudomonadota</taxon>
        <taxon>Alphaproteobacteria</taxon>
        <taxon>Hyphomicrobiales</taxon>
        <taxon>Phyllobacteriaceae</taxon>
        <taxon>Pseudaminobacter</taxon>
    </lineage>
</organism>
<protein>
    <submittedName>
        <fullName evidence="1">Uncharacterized protein</fullName>
    </submittedName>
</protein>
<name>A0A316BRR7_PSESE</name>
<sequence>MTLRPPGRRSHLPNPESGQDVLQRELLEEMAISLGRAGRRAELALTQLREHQGAADERLLLLKAAAESVHAYFIQRELCGLRKHDDVIRDYRIPRAVLARLGAK</sequence>
<evidence type="ECO:0000313" key="1">
    <source>
        <dbReference type="EMBL" id="PWJ75766.1"/>
    </source>
</evidence>
<dbReference type="STRING" id="1192868.GCA_000304395_01599"/>
<dbReference type="InterPro" id="IPR046606">
    <property type="entry name" value="DUF6665"/>
</dbReference>
<evidence type="ECO:0000313" key="2">
    <source>
        <dbReference type="Proteomes" id="UP000245396"/>
    </source>
</evidence>
<dbReference type="Proteomes" id="UP000245396">
    <property type="component" value="Unassembled WGS sequence"/>
</dbReference>
<comment type="caution">
    <text evidence="1">The sequence shown here is derived from an EMBL/GenBank/DDBJ whole genome shotgun (WGS) entry which is preliminary data.</text>
</comment>
<dbReference type="Pfam" id="PF20370">
    <property type="entry name" value="DUF6665"/>
    <property type="match status" value="1"/>
</dbReference>
<reference evidence="1 2" key="1">
    <citation type="submission" date="2018-05" db="EMBL/GenBank/DDBJ databases">
        <title>Genomic Encyclopedia of Type Strains, Phase IV (KMG-IV): sequencing the most valuable type-strain genomes for metagenomic binning, comparative biology and taxonomic classification.</title>
        <authorList>
            <person name="Goeker M."/>
        </authorList>
    </citation>
    <scope>NUCLEOTIDE SEQUENCE [LARGE SCALE GENOMIC DNA]</scope>
    <source>
        <strain evidence="1 2">DSM 6986</strain>
    </source>
</reference>